<comment type="caution">
    <text evidence="1">The sequence shown here is derived from an EMBL/GenBank/DDBJ whole genome shotgun (WGS) entry which is preliminary data.</text>
</comment>
<dbReference type="EMBL" id="JAPWTJ010000119">
    <property type="protein sequence ID" value="KAJ8982538.1"/>
    <property type="molecule type" value="Genomic_DNA"/>
</dbReference>
<proteinExistence type="predicted"/>
<evidence type="ECO:0000313" key="2">
    <source>
        <dbReference type="Proteomes" id="UP001162164"/>
    </source>
</evidence>
<dbReference type="Proteomes" id="UP001162164">
    <property type="component" value="Unassembled WGS sequence"/>
</dbReference>
<reference evidence="1" key="1">
    <citation type="journal article" date="2023" name="Insect Mol. Biol.">
        <title>Genome sequencing provides insights into the evolution of gene families encoding plant cell wall-degrading enzymes in longhorned beetles.</title>
        <authorList>
            <person name="Shin N.R."/>
            <person name="Okamura Y."/>
            <person name="Kirsch R."/>
            <person name="Pauchet Y."/>
        </authorList>
    </citation>
    <scope>NUCLEOTIDE SEQUENCE</scope>
    <source>
        <strain evidence="1">MMC_N1</strain>
    </source>
</reference>
<name>A0ABQ9JYU1_9CUCU</name>
<evidence type="ECO:0000313" key="1">
    <source>
        <dbReference type="EMBL" id="KAJ8982538.1"/>
    </source>
</evidence>
<gene>
    <name evidence="1" type="ORF">NQ317_018579</name>
</gene>
<organism evidence="1 2">
    <name type="scientific">Molorchus minor</name>
    <dbReference type="NCBI Taxonomy" id="1323400"/>
    <lineage>
        <taxon>Eukaryota</taxon>
        <taxon>Metazoa</taxon>
        <taxon>Ecdysozoa</taxon>
        <taxon>Arthropoda</taxon>
        <taxon>Hexapoda</taxon>
        <taxon>Insecta</taxon>
        <taxon>Pterygota</taxon>
        <taxon>Neoptera</taxon>
        <taxon>Endopterygota</taxon>
        <taxon>Coleoptera</taxon>
        <taxon>Polyphaga</taxon>
        <taxon>Cucujiformia</taxon>
        <taxon>Chrysomeloidea</taxon>
        <taxon>Cerambycidae</taxon>
        <taxon>Lamiinae</taxon>
        <taxon>Monochamini</taxon>
        <taxon>Molorchus</taxon>
    </lineage>
</organism>
<keyword evidence="2" id="KW-1185">Reference proteome</keyword>
<sequence>MLLCIRWITKLDRKLLDFWFGLFLYCDCVDEIKMLGWCALVGCFLYCYIDDVSLLVIKGGNFTVIPSKKCFTNNTVALGWILKCAYFDYERYNLNLN</sequence>
<protein>
    <submittedName>
        <fullName evidence="1">Uncharacterized protein</fullName>
    </submittedName>
</protein>
<accession>A0ABQ9JYU1</accession>